<organism evidence="3 4">
    <name type="scientific">Cohnella hongkongensis</name>
    <dbReference type="NCBI Taxonomy" id="178337"/>
    <lineage>
        <taxon>Bacteria</taxon>
        <taxon>Bacillati</taxon>
        <taxon>Bacillota</taxon>
        <taxon>Bacilli</taxon>
        <taxon>Bacillales</taxon>
        <taxon>Paenibacillaceae</taxon>
        <taxon>Cohnella</taxon>
    </lineage>
</organism>
<dbReference type="EMBL" id="JBHSEP010000003">
    <property type="protein sequence ID" value="MFC4598048.1"/>
    <property type="molecule type" value="Genomic_DNA"/>
</dbReference>
<keyword evidence="2" id="KW-1133">Transmembrane helix</keyword>
<sequence length="397" mass="44242">MDDKELFRQLRSGPFSREGFDENLRRKIHANLNEPQRGERRPFFLRRIAAASFLLVLAAVVAVWGWNSLDGKPEPEELAVPTEQAPSTAGLNDGAEGNPNPHSAVVIGLRKDETSDRSSYRTIVVAAENERLQVIGSGSGIWMPYGQNFWHIEAVDDSAGTGAQQLIAHKNGVKTVPEKIKEVSPARMTEKLLYAGDHYVSILLTKKLDSGARALDQSEVVVNLLPTLAPANRAANADALAVENVALNEALGFDHPTARVERWAVVRENNAWVAKSAARSSGAFDPERIKEWPTVEVPLESTDIVKDKPLSLAWEEVKRLEPEAVDAFTSQDGDVAVIVSDDQIRLVPYRQPESERQTVTLDIDANESVVMVQWAIQEKYVENWKKWFRNWFSDSSR</sequence>
<evidence type="ECO:0000256" key="2">
    <source>
        <dbReference type="SAM" id="Phobius"/>
    </source>
</evidence>
<evidence type="ECO:0000313" key="3">
    <source>
        <dbReference type="EMBL" id="MFC4598048.1"/>
    </source>
</evidence>
<accession>A0ABV9FA01</accession>
<keyword evidence="2" id="KW-0812">Transmembrane</keyword>
<keyword evidence="4" id="KW-1185">Reference proteome</keyword>
<evidence type="ECO:0000256" key="1">
    <source>
        <dbReference type="SAM" id="MobiDB-lite"/>
    </source>
</evidence>
<reference evidence="4" key="1">
    <citation type="journal article" date="2019" name="Int. J. Syst. Evol. Microbiol.">
        <title>The Global Catalogue of Microorganisms (GCM) 10K type strain sequencing project: providing services to taxonomists for standard genome sequencing and annotation.</title>
        <authorList>
            <consortium name="The Broad Institute Genomics Platform"/>
            <consortium name="The Broad Institute Genome Sequencing Center for Infectious Disease"/>
            <person name="Wu L."/>
            <person name="Ma J."/>
        </authorList>
    </citation>
    <scope>NUCLEOTIDE SEQUENCE [LARGE SCALE GENOMIC DNA]</scope>
    <source>
        <strain evidence="4">CCUG 49571</strain>
    </source>
</reference>
<name>A0ABV9FA01_9BACL</name>
<protein>
    <recommendedName>
        <fullName evidence="5">SH3 domain-containing protein</fullName>
    </recommendedName>
</protein>
<comment type="caution">
    <text evidence="3">The sequence shown here is derived from an EMBL/GenBank/DDBJ whole genome shotgun (WGS) entry which is preliminary data.</text>
</comment>
<evidence type="ECO:0000313" key="4">
    <source>
        <dbReference type="Proteomes" id="UP001596028"/>
    </source>
</evidence>
<feature type="transmembrane region" description="Helical" evidence="2">
    <location>
        <begin position="44"/>
        <end position="66"/>
    </location>
</feature>
<evidence type="ECO:0008006" key="5">
    <source>
        <dbReference type="Google" id="ProtNLM"/>
    </source>
</evidence>
<proteinExistence type="predicted"/>
<feature type="region of interest" description="Disordered" evidence="1">
    <location>
        <begin position="75"/>
        <end position="103"/>
    </location>
</feature>
<dbReference type="RefSeq" id="WP_378093874.1">
    <property type="nucleotide sequence ID" value="NZ_JBHSEP010000003.1"/>
</dbReference>
<keyword evidence="2" id="KW-0472">Membrane</keyword>
<dbReference type="Proteomes" id="UP001596028">
    <property type="component" value="Unassembled WGS sequence"/>
</dbReference>
<gene>
    <name evidence="3" type="ORF">ACFO3S_07315</name>
</gene>